<gene>
    <name evidence="2" type="ORF">ACHAWU_008808</name>
</gene>
<feature type="region of interest" description="Disordered" evidence="1">
    <location>
        <begin position="167"/>
        <end position="190"/>
    </location>
</feature>
<dbReference type="SUPFAM" id="SSF47095">
    <property type="entry name" value="HMG-box"/>
    <property type="match status" value="1"/>
</dbReference>
<dbReference type="InterPro" id="IPR036910">
    <property type="entry name" value="HMG_box_dom_sf"/>
</dbReference>
<comment type="caution">
    <text evidence="2">The sequence shown here is derived from an EMBL/GenBank/DDBJ whole genome shotgun (WGS) entry which is preliminary data.</text>
</comment>
<dbReference type="Gene3D" id="1.10.30.10">
    <property type="entry name" value="High mobility group box domain"/>
    <property type="match status" value="1"/>
</dbReference>
<evidence type="ECO:0000313" key="3">
    <source>
        <dbReference type="Proteomes" id="UP001530293"/>
    </source>
</evidence>
<dbReference type="Proteomes" id="UP001530293">
    <property type="component" value="Unassembled WGS sequence"/>
</dbReference>
<evidence type="ECO:0000256" key="1">
    <source>
        <dbReference type="SAM" id="MobiDB-lite"/>
    </source>
</evidence>
<dbReference type="EMBL" id="JALLBG020000055">
    <property type="protein sequence ID" value="KAL3769399.1"/>
    <property type="molecule type" value="Genomic_DNA"/>
</dbReference>
<evidence type="ECO:0000313" key="2">
    <source>
        <dbReference type="EMBL" id="KAL3769399.1"/>
    </source>
</evidence>
<reference evidence="2 3" key="1">
    <citation type="submission" date="2024-10" db="EMBL/GenBank/DDBJ databases">
        <title>Updated reference genomes for cyclostephanoid diatoms.</title>
        <authorList>
            <person name="Roberts W.R."/>
            <person name="Alverson A.J."/>
        </authorList>
    </citation>
    <scope>NUCLEOTIDE SEQUENCE [LARGE SCALE GENOMIC DNA]</scope>
    <source>
        <strain evidence="2 3">AJA232-27</strain>
    </source>
</reference>
<feature type="region of interest" description="Disordered" evidence="1">
    <location>
        <begin position="226"/>
        <end position="252"/>
    </location>
</feature>
<keyword evidence="3" id="KW-1185">Reference proteome</keyword>
<sequence length="295" mass="33990">MTMKASGALSNKNKFPLPYNSYNVFYILERERIIHERNGKLNAREESTDYDYNWYGEHLEVPPLPPRYSHLESTLAPNWYIPGARKLAKRKHVKSHGVASFKEISRIVADNWKTLEPTTQQYCQAVASVLKERHVELTQELQQNWHGEEGPKTIWSSSQTNPTAYQEMMEQQQHHHQATPSPSPITIHRPNMNAVLPANNAVQLPYCGECDYYSNPYEPLPLMPSSSMIRHHPHPHNAQTNHASRQHQHQETISEEEVLQMYLNIAASVSSQYDVYPPSEYNANDESIFCGECTH</sequence>
<name>A0ABD3MZT2_9STRA</name>
<proteinExistence type="predicted"/>
<accession>A0ABD3MZT2</accession>
<evidence type="ECO:0008006" key="4">
    <source>
        <dbReference type="Google" id="ProtNLM"/>
    </source>
</evidence>
<organism evidence="2 3">
    <name type="scientific">Discostella pseudostelligera</name>
    <dbReference type="NCBI Taxonomy" id="259834"/>
    <lineage>
        <taxon>Eukaryota</taxon>
        <taxon>Sar</taxon>
        <taxon>Stramenopiles</taxon>
        <taxon>Ochrophyta</taxon>
        <taxon>Bacillariophyta</taxon>
        <taxon>Coscinodiscophyceae</taxon>
        <taxon>Thalassiosirophycidae</taxon>
        <taxon>Stephanodiscales</taxon>
        <taxon>Stephanodiscaceae</taxon>
        <taxon>Discostella</taxon>
    </lineage>
</organism>
<dbReference type="AlphaFoldDB" id="A0ABD3MZT2"/>
<protein>
    <recommendedName>
        <fullName evidence="4">HMG box domain-containing protein</fullName>
    </recommendedName>
</protein>